<keyword evidence="3" id="KW-1185">Reference proteome</keyword>
<evidence type="ECO:0000313" key="3">
    <source>
        <dbReference type="Proteomes" id="UP001333102"/>
    </source>
</evidence>
<reference evidence="3" key="1">
    <citation type="submission" date="2023-12" db="EMBL/GenBank/DDBJ databases">
        <title>Novel isolates from deep terrestrial aquifers shed light on the physiology and ecology of the class Limnochordia.</title>
        <authorList>
            <person name="Karnachuk O.V."/>
            <person name="Lukina A.P."/>
            <person name="Avakyan M.R."/>
            <person name="Kadnikov V."/>
            <person name="Begmatov S."/>
            <person name="Beletsky A.V."/>
            <person name="Mardanov A.V."/>
            <person name="Ravin N.V."/>
        </authorList>
    </citation>
    <scope>NUCLEOTIDE SEQUENCE [LARGE SCALE GENOMIC DNA]</scope>
    <source>
        <strain evidence="3">LN</strain>
    </source>
</reference>
<proteinExistence type="predicted"/>
<evidence type="ECO:0000313" key="2">
    <source>
        <dbReference type="EMBL" id="WRP13553.1"/>
    </source>
</evidence>
<feature type="compositionally biased region" description="Basic and acidic residues" evidence="1">
    <location>
        <begin position="1"/>
        <end position="13"/>
    </location>
</feature>
<name>A0ABZ1BLZ9_9FIRM</name>
<evidence type="ECO:0000256" key="1">
    <source>
        <dbReference type="SAM" id="MobiDB-lite"/>
    </source>
</evidence>
<accession>A0ABZ1BLZ9</accession>
<feature type="region of interest" description="Disordered" evidence="1">
    <location>
        <begin position="1"/>
        <end position="22"/>
    </location>
</feature>
<dbReference type="RefSeq" id="WP_324667798.1">
    <property type="nucleotide sequence ID" value="NZ_CP141614.1"/>
</dbReference>
<gene>
    <name evidence="2" type="ORF">VLY81_08815</name>
</gene>
<dbReference type="SUPFAM" id="SSF48019">
    <property type="entry name" value="post-AAA+ oligomerization domain-like"/>
    <property type="match status" value="1"/>
</dbReference>
<dbReference type="Gene3D" id="1.20.272.10">
    <property type="match status" value="1"/>
</dbReference>
<dbReference type="InterPro" id="IPR008921">
    <property type="entry name" value="DNA_pol3_clamp-load_cplx_C"/>
</dbReference>
<dbReference type="Proteomes" id="UP001333102">
    <property type="component" value="Chromosome"/>
</dbReference>
<organism evidence="2 3">
    <name type="scientific">Geochorda subterranea</name>
    <dbReference type="NCBI Taxonomy" id="3109564"/>
    <lineage>
        <taxon>Bacteria</taxon>
        <taxon>Bacillati</taxon>
        <taxon>Bacillota</taxon>
        <taxon>Limnochordia</taxon>
        <taxon>Limnochordales</taxon>
        <taxon>Geochordaceae</taxon>
        <taxon>Geochorda</taxon>
    </lineage>
</organism>
<evidence type="ECO:0008006" key="4">
    <source>
        <dbReference type="Google" id="ProtNLM"/>
    </source>
</evidence>
<protein>
    <recommendedName>
        <fullName evidence="4">DNA polymerase III delta subunit</fullName>
    </recommendedName>
</protein>
<dbReference type="EMBL" id="CP141614">
    <property type="protein sequence ID" value="WRP13553.1"/>
    <property type="molecule type" value="Genomic_DNA"/>
</dbReference>
<sequence>MRKRRTGETHDETASSGAHPPGAYLLLAPSAPDGEAFVEALAEGEVERLVLFGDDVKASRLLETVGTPTLTGTPRLVLVRHAEAMPAGEARALLEALARYPLREEWLVLWDASPEGRLAQGLASGNRGAITVVDRRRDGDGSSAAAARVVEHLGLAPATAAWLRGVLRHHPDRAPQELAKLELLAGEPLDEATVRLVVSQDLLESAEEAAAVPGGAPDSRRFEVGEAVLGGDVTRALTLSLALQRQGVPPAWIWRDISRQVMEAWEMAEALEARWGPPGAWPPGAWRELAPRFAGRPPVALRRWAEGARRWGTEGLWRLLQWTAEADYDAKRGGMTPHEALIRLFARMGAWLDARR</sequence>